<reference evidence="3" key="1">
    <citation type="submission" date="2017-03" db="EMBL/GenBank/DDBJ databases">
        <title>Phytopthora megakarya and P. palmivora, two closely related causual agents of cacao black pod achieved similar genome size and gene model numbers by different mechanisms.</title>
        <authorList>
            <person name="Ali S."/>
            <person name="Shao J."/>
            <person name="Larry D.J."/>
            <person name="Kronmiller B."/>
            <person name="Shen D."/>
            <person name="Strem M.D."/>
            <person name="Melnick R.L."/>
            <person name="Guiltinan M.J."/>
            <person name="Tyler B.M."/>
            <person name="Meinhardt L.W."/>
            <person name="Bailey B.A."/>
        </authorList>
    </citation>
    <scope>NUCLEOTIDE SEQUENCE [LARGE SCALE GENOMIC DNA]</scope>
    <source>
        <strain evidence="3">zdho120</strain>
    </source>
</reference>
<comment type="caution">
    <text evidence="2">The sequence shown here is derived from an EMBL/GenBank/DDBJ whole genome shotgun (WGS) entry which is preliminary data.</text>
</comment>
<evidence type="ECO:0000313" key="3">
    <source>
        <dbReference type="Proteomes" id="UP000198211"/>
    </source>
</evidence>
<dbReference type="EMBL" id="NBNE01020204">
    <property type="protein sequence ID" value="OWY91462.1"/>
    <property type="molecule type" value="Genomic_DNA"/>
</dbReference>
<evidence type="ECO:0000256" key="1">
    <source>
        <dbReference type="SAM" id="SignalP"/>
    </source>
</evidence>
<dbReference type="AlphaFoldDB" id="A0A225UEJ3"/>
<sequence length="100" mass="10582">MLKTSLWCCLAVAAVSSAFVSAGSTVHVHHDATYRIARSRGPVCSGTGKAPYGTACPLQGDVASAKCRSTLASYDGSKMCQDSRSEDLDLHFSRKAARNE</sequence>
<dbReference type="STRING" id="4795.A0A225UEJ3"/>
<keyword evidence="1" id="KW-0732">Signal</keyword>
<dbReference type="Proteomes" id="UP000198211">
    <property type="component" value="Unassembled WGS sequence"/>
</dbReference>
<proteinExistence type="predicted"/>
<organism evidence="2 3">
    <name type="scientific">Phytophthora megakarya</name>
    <dbReference type="NCBI Taxonomy" id="4795"/>
    <lineage>
        <taxon>Eukaryota</taxon>
        <taxon>Sar</taxon>
        <taxon>Stramenopiles</taxon>
        <taxon>Oomycota</taxon>
        <taxon>Peronosporomycetes</taxon>
        <taxon>Peronosporales</taxon>
        <taxon>Peronosporaceae</taxon>
        <taxon>Phytophthora</taxon>
    </lineage>
</organism>
<dbReference type="OrthoDB" id="74353at2759"/>
<evidence type="ECO:0000313" key="2">
    <source>
        <dbReference type="EMBL" id="OWY91462.1"/>
    </source>
</evidence>
<keyword evidence="3" id="KW-1185">Reference proteome</keyword>
<name>A0A225UEJ3_9STRA</name>
<feature type="signal peptide" evidence="1">
    <location>
        <begin position="1"/>
        <end position="22"/>
    </location>
</feature>
<protein>
    <submittedName>
        <fullName evidence="2">Carbohydrate-binding protein</fullName>
    </submittedName>
</protein>
<feature type="chain" id="PRO_5013008246" evidence="1">
    <location>
        <begin position="23"/>
        <end position="100"/>
    </location>
</feature>
<accession>A0A225UEJ3</accession>
<gene>
    <name evidence="2" type="ORF">PHMEG_00039950</name>
</gene>